<keyword evidence="3" id="KW-1185">Reference proteome</keyword>
<dbReference type="KEGG" id="nlc:EBAPG3_000315"/>
<evidence type="ECO:0000313" key="2">
    <source>
        <dbReference type="EMBL" id="ARO86345.1"/>
    </source>
</evidence>
<feature type="compositionally biased region" description="Polar residues" evidence="1">
    <location>
        <begin position="13"/>
        <end position="29"/>
    </location>
</feature>
<dbReference type="AlphaFoldDB" id="A0A1W6SKN1"/>
<reference evidence="2 3" key="1">
    <citation type="journal article" date="2015" name="Int. J. Syst. Evol. Microbiol.">
        <title>Nitrosospira lacus sp. nov., a psychrotolerant, ammonia-oxidizing bacterium from sandy lake sediment.</title>
        <authorList>
            <person name="Urakawa H."/>
            <person name="Garcia J.C."/>
            <person name="Nielsen J.L."/>
            <person name="Le V.Q."/>
            <person name="Kozlowski J.A."/>
            <person name="Stein L.Y."/>
            <person name="Lim C.K."/>
            <person name="Pommerening-Roser A."/>
            <person name="Martens-Habbena W."/>
            <person name="Stahl D.A."/>
            <person name="Klotz M.G."/>
        </authorList>
    </citation>
    <scope>NUCLEOTIDE SEQUENCE [LARGE SCALE GENOMIC DNA]</scope>
    <source>
        <strain evidence="2 3">APG3</strain>
    </source>
</reference>
<dbReference type="Proteomes" id="UP000012179">
    <property type="component" value="Chromosome"/>
</dbReference>
<evidence type="ECO:0000256" key="1">
    <source>
        <dbReference type="SAM" id="MobiDB-lite"/>
    </source>
</evidence>
<gene>
    <name evidence="2" type="ORF">EBAPG3_000315</name>
</gene>
<dbReference type="RefSeq" id="WP_040853052.1">
    <property type="nucleotide sequence ID" value="NZ_CP021106.3"/>
</dbReference>
<organism evidence="2 3">
    <name type="scientific">Nitrosospira lacus</name>
    <dbReference type="NCBI Taxonomy" id="1288494"/>
    <lineage>
        <taxon>Bacteria</taxon>
        <taxon>Pseudomonadati</taxon>
        <taxon>Pseudomonadota</taxon>
        <taxon>Betaproteobacteria</taxon>
        <taxon>Nitrosomonadales</taxon>
        <taxon>Nitrosomonadaceae</taxon>
        <taxon>Nitrosospira</taxon>
    </lineage>
</organism>
<feature type="region of interest" description="Disordered" evidence="1">
    <location>
        <begin position="1"/>
        <end position="29"/>
    </location>
</feature>
<dbReference type="EMBL" id="CP021106">
    <property type="protein sequence ID" value="ARO86345.1"/>
    <property type="molecule type" value="Genomic_DNA"/>
</dbReference>
<accession>A0A1W6SKN1</accession>
<name>A0A1W6SKN1_9PROT</name>
<dbReference type="OrthoDB" id="8564567at2"/>
<proteinExistence type="predicted"/>
<protein>
    <submittedName>
        <fullName evidence="2">Uncharacterized protein</fullName>
    </submittedName>
</protein>
<evidence type="ECO:0000313" key="3">
    <source>
        <dbReference type="Proteomes" id="UP000012179"/>
    </source>
</evidence>
<sequence>MKPELSALVMPASSVSQADQPSLDRQSGQELPAMKNEVDHVIDPHGIFNDPGVFKDSHRGRTIGLWDSASFNRRTGHAALSVVTRKKRFG</sequence>